<dbReference type="Proteomes" id="UP000199310">
    <property type="component" value="Unassembled WGS sequence"/>
</dbReference>
<reference evidence="2" key="1">
    <citation type="submission" date="2016-10" db="EMBL/GenBank/DDBJ databases">
        <authorList>
            <person name="Varghese N."/>
            <person name="Submissions S."/>
        </authorList>
    </citation>
    <scope>NUCLEOTIDE SEQUENCE [LARGE SCALE GENOMIC DNA]</scope>
    <source>
        <strain evidence="2">DSM 3695</strain>
    </source>
</reference>
<evidence type="ECO:0000313" key="2">
    <source>
        <dbReference type="Proteomes" id="UP000199310"/>
    </source>
</evidence>
<dbReference type="EMBL" id="FOJG01000002">
    <property type="protein sequence ID" value="SEW54390.1"/>
    <property type="molecule type" value="Genomic_DNA"/>
</dbReference>
<evidence type="ECO:0000313" key="1">
    <source>
        <dbReference type="EMBL" id="SEW54390.1"/>
    </source>
</evidence>
<protein>
    <submittedName>
        <fullName evidence="1">Uncharacterized protein</fullName>
    </submittedName>
</protein>
<dbReference type="STRING" id="29529.SAMN04488122_6016"/>
<name>A0A1I0SBR9_9BACT</name>
<accession>A0A1I0SBR9</accession>
<proteinExistence type="predicted"/>
<keyword evidence="2" id="KW-1185">Reference proteome</keyword>
<sequence>MDILKKINDSGGNNKGPAIITGPSFLWQFSLLTKRLLKDKNYKTYAYTDIVRHLTKICHLYTFFMYVNSMLKNVRERPQTAFFKTFPLQKSLSLELMPFL</sequence>
<organism evidence="1 2">
    <name type="scientific">Chitinophaga arvensicola</name>
    <dbReference type="NCBI Taxonomy" id="29529"/>
    <lineage>
        <taxon>Bacteria</taxon>
        <taxon>Pseudomonadati</taxon>
        <taxon>Bacteroidota</taxon>
        <taxon>Chitinophagia</taxon>
        <taxon>Chitinophagales</taxon>
        <taxon>Chitinophagaceae</taxon>
        <taxon>Chitinophaga</taxon>
    </lineage>
</organism>
<dbReference type="AlphaFoldDB" id="A0A1I0SBR9"/>
<gene>
    <name evidence="1" type="ORF">SAMN04488122_6016</name>
</gene>